<dbReference type="NCBIfam" id="TIGR02824">
    <property type="entry name" value="quinone_pig3"/>
    <property type="match status" value="1"/>
</dbReference>
<dbReference type="EMBL" id="MU006785">
    <property type="protein sequence ID" value="KAF2639906.1"/>
    <property type="molecule type" value="Genomic_DNA"/>
</dbReference>
<sequence length="338" mass="36383">MPSTMRAVDIENGKGPISALHLTTIARPTPSASQALVKIKAFGLNRMDLLQREGHYPVPPQAPSTLGVEFSGVIEALGTSGGGPENFTIGDSVFGLAYGGAYAEYIAVSTHMLVRKPSELSWEECAGIPETWITATQALYLVSGFAQGKSVLWHAAASSVSISGIQLAKGDGAGAIFATARQDEKCEFAVKELGATAAFNTTTTDWAEEVLKATDGKGVDIIIDFIGGTYFKDNLRAIARDGVVVVLGFMGGTIVKGDVDISPILMKRVTYVGSTLRSRDEEYQRKLRDQLVEHALPKFKDGTFKVYVEKVLPWEKVQDAHRLLEENKTKGKVICTVA</sequence>
<evidence type="ECO:0000313" key="4">
    <source>
        <dbReference type="EMBL" id="KAF2639906.1"/>
    </source>
</evidence>
<keyword evidence="1" id="KW-0521">NADP</keyword>
<dbReference type="GO" id="GO:0070402">
    <property type="term" value="F:NADPH binding"/>
    <property type="evidence" value="ECO:0007669"/>
    <property type="project" value="TreeGrafter"/>
</dbReference>
<reference evidence="4" key="1">
    <citation type="journal article" date="2020" name="Stud. Mycol.">
        <title>101 Dothideomycetes genomes: a test case for predicting lifestyles and emergence of pathogens.</title>
        <authorList>
            <person name="Haridas S."/>
            <person name="Albert R."/>
            <person name="Binder M."/>
            <person name="Bloem J."/>
            <person name="Labutti K."/>
            <person name="Salamov A."/>
            <person name="Andreopoulos B."/>
            <person name="Baker S."/>
            <person name="Barry K."/>
            <person name="Bills G."/>
            <person name="Bluhm B."/>
            <person name="Cannon C."/>
            <person name="Castanera R."/>
            <person name="Culley D."/>
            <person name="Daum C."/>
            <person name="Ezra D."/>
            <person name="Gonzalez J."/>
            <person name="Henrissat B."/>
            <person name="Kuo A."/>
            <person name="Liang C."/>
            <person name="Lipzen A."/>
            <person name="Lutzoni F."/>
            <person name="Magnuson J."/>
            <person name="Mondo S."/>
            <person name="Nolan M."/>
            <person name="Ohm R."/>
            <person name="Pangilinan J."/>
            <person name="Park H.-J."/>
            <person name="Ramirez L."/>
            <person name="Alfaro M."/>
            <person name="Sun H."/>
            <person name="Tritt A."/>
            <person name="Yoshinaga Y."/>
            <person name="Zwiers L.-H."/>
            <person name="Turgeon B."/>
            <person name="Goodwin S."/>
            <person name="Spatafora J."/>
            <person name="Crous P."/>
            <person name="Grigoriev I."/>
        </authorList>
    </citation>
    <scope>NUCLEOTIDE SEQUENCE</scope>
    <source>
        <strain evidence="4">CBS 473.64</strain>
    </source>
</reference>
<dbReference type="OrthoDB" id="203908at2759"/>
<proteinExistence type="predicted"/>
<dbReference type="Pfam" id="PF08240">
    <property type="entry name" value="ADH_N"/>
    <property type="match status" value="1"/>
</dbReference>
<organism evidence="4 5">
    <name type="scientific">Massarina eburnea CBS 473.64</name>
    <dbReference type="NCBI Taxonomy" id="1395130"/>
    <lineage>
        <taxon>Eukaryota</taxon>
        <taxon>Fungi</taxon>
        <taxon>Dikarya</taxon>
        <taxon>Ascomycota</taxon>
        <taxon>Pezizomycotina</taxon>
        <taxon>Dothideomycetes</taxon>
        <taxon>Pleosporomycetidae</taxon>
        <taxon>Pleosporales</taxon>
        <taxon>Massarineae</taxon>
        <taxon>Massarinaceae</taxon>
        <taxon>Massarina</taxon>
    </lineage>
</organism>
<dbReference type="InterPro" id="IPR011032">
    <property type="entry name" value="GroES-like_sf"/>
</dbReference>
<evidence type="ECO:0000313" key="5">
    <source>
        <dbReference type="Proteomes" id="UP000799753"/>
    </source>
</evidence>
<protein>
    <submittedName>
        <fullName evidence="4">Putative quinone oxidoreductase</fullName>
    </submittedName>
</protein>
<dbReference type="Pfam" id="PF00107">
    <property type="entry name" value="ADH_zinc_N"/>
    <property type="match status" value="1"/>
</dbReference>
<gene>
    <name evidence="4" type="ORF">P280DRAFT_469650</name>
</gene>
<dbReference type="SMART" id="SM00829">
    <property type="entry name" value="PKS_ER"/>
    <property type="match status" value="1"/>
</dbReference>
<keyword evidence="2" id="KW-0560">Oxidoreductase</keyword>
<evidence type="ECO:0000259" key="3">
    <source>
        <dbReference type="SMART" id="SM00829"/>
    </source>
</evidence>
<feature type="domain" description="Enoyl reductase (ER)" evidence="3">
    <location>
        <begin position="15"/>
        <end position="335"/>
    </location>
</feature>
<dbReference type="AlphaFoldDB" id="A0A6A6RWI4"/>
<dbReference type="GO" id="GO:0016651">
    <property type="term" value="F:oxidoreductase activity, acting on NAD(P)H"/>
    <property type="evidence" value="ECO:0007669"/>
    <property type="project" value="TreeGrafter"/>
</dbReference>
<dbReference type="Proteomes" id="UP000799753">
    <property type="component" value="Unassembled WGS sequence"/>
</dbReference>
<accession>A0A6A6RWI4</accession>
<dbReference type="InterPro" id="IPR014189">
    <property type="entry name" value="Quinone_OxRdtase_PIG3"/>
</dbReference>
<dbReference type="PANTHER" id="PTHR48106:SF18">
    <property type="entry name" value="QUINONE OXIDOREDUCTASE PIG3"/>
    <property type="match status" value="1"/>
</dbReference>
<dbReference type="Gene3D" id="3.90.180.10">
    <property type="entry name" value="Medium-chain alcohol dehydrogenases, catalytic domain"/>
    <property type="match status" value="1"/>
</dbReference>
<evidence type="ECO:0000256" key="1">
    <source>
        <dbReference type="ARBA" id="ARBA00022857"/>
    </source>
</evidence>
<dbReference type="SUPFAM" id="SSF51735">
    <property type="entry name" value="NAD(P)-binding Rossmann-fold domains"/>
    <property type="match status" value="1"/>
</dbReference>
<dbReference type="CDD" id="cd05276">
    <property type="entry name" value="p53_inducible_oxidoreductase"/>
    <property type="match status" value="1"/>
</dbReference>
<dbReference type="Gene3D" id="3.40.50.720">
    <property type="entry name" value="NAD(P)-binding Rossmann-like Domain"/>
    <property type="match status" value="1"/>
</dbReference>
<evidence type="ECO:0000256" key="2">
    <source>
        <dbReference type="ARBA" id="ARBA00023002"/>
    </source>
</evidence>
<dbReference type="InterPro" id="IPR013154">
    <property type="entry name" value="ADH-like_N"/>
</dbReference>
<dbReference type="InterPro" id="IPR020843">
    <property type="entry name" value="ER"/>
</dbReference>
<name>A0A6A6RWI4_9PLEO</name>
<dbReference type="PANTHER" id="PTHR48106">
    <property type="entry name" value="QUINONE OXIDOREDUCTASE PIG3-RELATED"/>
    <property type="match status" value="1"/>
</dbReference>
<dbReference type="InterPro" id="IPR013149">
    <property type="entry name" value="ADH-like_C"/>
</dbReference>
<keyword evidence="5" id="KW-1185">Reference proteome</keyword>
<dbReference type="InterPro" id="IPR036291">
    <property type="entry name" value="NAD(P)-bd_dom_sf"/>
</dbReference>
<dbReference type="SUPFAM" id="SSF50129">
    <property type="entry name" value="GroES-like"/>
    <property type="match status" value="1"/>
</dbReference>